<evidence type="ECO:0000259" key="13">
    <source>
        <dbReference type="PROSITE" id="PS50253"/>
    </source>
</evidence>
<dbReference type="InterPro" id="IPR035973">
    <property type="entry name" value="Cyt_c_oxidase_su3-like_sf"/>
</dbReference>
<evidence type="ECO:0000256" key="12">
    <source>
        <dbReference type="SAM" id="Phobius"/>
    </source>
</evidence>
<evidence type="ECO:0000256" key="3">
    <source>
        <dbReference type="ARBA" id="ARBA00012949"/>
    </source>
</evidence>
<dbReference type="InterPro" id="IPR000298">
    <property type="entry name" value="Cyt_c_oxidase-like_su3"/>
</dbReference>
<evidence type="ECO:0000313" key="15">
    <source>
        <dbReference type="Proteomes" id="UP000323258"/>
    </source>
</evidence>
<feature type="domain" description="Heme-copper oxidase subunit III family profile" evidence="13">
    <location>
        <begin position="7"/>
        <end position="284"/>
    </location>
</feature>
<sequence>MADAHAKNHDYHIIDPSPWPFLGSVGALVMAIGGIGWMQALRGNDFSLLGIPLASPWLFFIGLALVLYVMFGWWSDTIREAHEGHHTRVVSLHLRYGMIMFIASEVMFFAAWFWAFFDASLFPNEAAQVDRLAYTGGQWPPAGLEVLDPWHLPLYNTIILLLSGTTVTWAHHALLHNDRKGLVWGLAITVALGLLFSFVQAYEYAVAPFSFSGSLYGATFFMATGFHGFHVIIGTIFLLVCLLRAMAGHFTPKQHFGFEAAAWYWHFVDVVWLFLFACIYIWASAGAPIAQH</sequence>
<evidence type="ECO:0000256" key="8">
    <source>
        <dbReference type="ARBA" id="ARBA00023136"/>
    </source>
</evidence>
<dbReference type="Proteomes" id="UP000323258">
    <property type="component" value="Unassembled WGS sequence"/>
</dbReference>
<feature type="transmembrane region" description="Helical" evidence="12">
    <location>
        <begin position="214"/>
        <end position="243"/>
    </location>
</feature>
<evidence type="ECO:0000256" key="1">
    <source>
        <dbReference type="ARBA" id="ARBA00004141"/>
    </source>
</evidence>
<dbReference type="Pfam" id="PF00510">
    <property type="entry name" value="COX3"/>
    <property type="match status" value="1"/>
</dbReference>
<feature type="transmembrane region" description="Helical" evidence="12">
    <location>
        <begin position="182"/>
        <end position="202"/>
    </location>
</feature>
<feature type="transmembrane region" description="Helical" evidence="12">
    <location>
        <begin position="53"/>
        <end position="75"/>
    </location>
</feature>
<dbReference type="PANTHER" id="PTHR11403">
    <property type="entry name" value="CYTOCHROME C OXIDASE SUBUNIT III"/>
    <property type="match status" value="1"/>
</dbReference>
<comment type="subcellular location">
    <subcellularLocation>
        <location evidence="11">Cell membrane</location>
        <topology evidence="11">Multi-pass membrane protein</topology>
    </subcellularLocation>
    <subcellularLocation>
        <location evidence="1">Membrane</location>
        <topology evidence="1">Multi-pass membrane protein</topology>
    </subcellularLocation>
</comment>
<dbReference type="GO" id="GO:0019646">
    <property type="term" value="P:aerobic electron transport chain"/>
    <property type="evidence" value="ECO:0007669"/>
    <property type="project" value="InterPro"/>
</dbReference>
<feature type="transmembrane region" description="Helical" evidence="12">
    <location>
        <begin position="154"/>
        <end position="175"/>
    </location>
</feature>
<name>A0A5D4GSX4_9HYPH</name>
<keyword evidence="6" id="KW-1278">Translocase</keyword>
<dbReference type="InterPro" id="IPR024791">
    <property type="entry name" value="Cyt_c/ubiquinol_Oxase_su3"/>
</dbReference>
<dbReference type="EMBL" id="VSZS01000063">
    <property type="protein sequence ID" value="TYR31876.1"/>
    <property type="molecule type" value="Genomic_DNA"/>
</dbReference>
<dbReference type="EC" id="7.1.1.9" evidence="3"/>
<dbReference type="PANTHER" id="PTHR11403:SF7">
    <property type="entry name" value="CYTOCHROME C OXIDASE SUBUNIT 3"/>
    <property type="match status" value="1"/>
</dbReference>
<dbReference type="Gene3D" id="1.20.120.80">
    <property type="entry name" value="Cytochrome c oxidase, subunit III, four-helix bundle"/>
    <property type="match status" value="1"/>
</dbReference>
<dbReference type="InterPro" id="IPR013833">
    <property type="entry name" value="Cyt_c_oxidase_su3_a-hlx"/>
</dbReference>
<evidence type="ECO:0000256" key="5">
    <source>
        <dbReference type="ARBA" id="ARBA00022692"/>
    </source>
</evidence>
<gene>
    <name evidence="14" type="ORF">FY036_12300</name>
</gene>
<feature type="transmembrane region" description="Helical" evidence="12">
    <location>
        <begin position="263"/>
        <end position="283"/>
    </location>
</feature>
<accession>A0A5D4GSX4</accession>
<dbReference type="Gene3D" id="1.10.287.70">
    <property type="match status" value="1"/>
</dbReference>
<keyword evidence="7 12" id="KW-1133">Transmembrane helix</keyword>
<evidence type="ECO:0000256" key="9">
    <source>
        <dbReference type="ARBA" id="ARBA00031400"/>
    </source>
</evidence>
<reference evidence="14 15" key="2">
    <citation type="submission" date="2019-09" db="EMBL/GenBank/DDBJ databases">
        <title>Mesorhizobium sp. MaA-C15 isolated from Microcystis aeruginosa.</title>
        <authorList>
            <person name="Jeong S.E."/>
            <person name="Jin H.M."/>
            <person name="Jeon C.O."/>
        </authorList>
    </citation>
    <scope>NUCLEOTIDE SEQUENCE [LARGE SCALE GENOMIC DNA]</scope>
    <source>
        <strain evidence="14 15">MaA-C15</strain>
    </source>
</reference>
<feature type="transmembrane region" description="Helical" evidence="12">
    <location>
        <begin position="96"/>
        <end position="117"/>
    </location>
</feature>
<dbReference type="GO" id="GO:0005886">
    <property type="term" value="C:plasma membrane"/>
    <property type="evidence" value="ECO:0007669"/>
    <property type="project" value="UniProtKB-SubCell"/>
</dbReference>
<keyword evidence="15" id="KW-1185">Reference proteome</keyword>
<dbReference type="SUPFAM" id="SSF81452">
    <property type="entry name" value="Cytochrome c oxidase subunit III-like"/>
    <property type="match status" value="1"/>
</dbReference>
<dbReference type="InterPro" id="IPR033945">
    <property type="entry name" value="Cyt_c_oxase_su3_dom"/>
</dbReference>
<evidence type="ECO:0000256" key="11">
    <source>
        <dbReference type="RuleBase" id="RU003376"/>
    </source>
</evidence>
<dbReference type="OrthoDB" id="9810850at2"/>
<feature type="transmembrane region" description="Helical" evidence="12">
    <location>
        <begin position="21"/>
        <end position="41"/>
    </location>
</feature>
<dbReference type="RefSeq" id="WP_148915034.1">
    <property type="nucleotide sequence ID" value="NZ_VSZS01000063.1"/>
</dbReference>
<evidence type="ECO:0000256" key="6">
    <source>
        <dbReference type="ARBA" id="ARBA00022967"/>
    </source>
</evidence>
<dbReference type="AlphaFoldDB" id="A0A5D4GSX4"/>
<proteinExistence type="inferred from homology"/>
<keyword evidence="5 11" id="KW-0812">Transmembrane</keyword>
<organism evidence="14 15">
    <name type="scientific">Neoaquamicrobium microcysteis</name>
    <dbReference type="NCBI Taxonomy" id="2682781"/>
    <lineage>
        <taxon>Bacteria</taxon>
        <taxon>Pseudomonadati</taxon>
        <taxon>Pseudomonadota</taxon>
        <taxon>Alphaproteobacteria</taxon>
        <taxon>Hyphomicrobiales</taxon>
        <taxon>Phyllobacteriaceae</taxon>
        <taxon>Neoaquamicrobium</taxon>
    </lineage>
</organism>
<evidence type="ECO:0000256" key="7">
    <source>
        <dbReference type="ARBA" id="ARBA00022989"/>
    </source>
</evidence>
<evidence type="ECO:0000256" key="2">
    <source>
        <dbReference type="ARBA" id="ARBA00010581"/>
    </source>
</evidence>
<protein>
    <recommendedName>
        <fullName evidence="4">Cytochrome c oxidase subunit 3</fullName>
        <ecNumber evidence="3">7.1.1.9</ecNumber>
    </recommendedName>
    <alternativeName>
        <fullName evidence="9">Cytochrome aa3 subunit 3</fullName>
    </alternativeName>
    <alternativeName>
        <fullName evidence="10">Cytochrome c oxidase polypeptide III</fullName>
    </alternativeName>
</protein>
<dbReference type="GO" id="GO:0004129">
    <property type="term" value="F:cytochrome-c oxidase activity"/>
    <property type="evidence" value="ECO:0007669"/>
    <property type="project" value="UniProtKB-EC"/>
</dbReference>
<comment type="similarity">
    <text evidence="2 11">Belongs to the cytochrome c oxidase subunit 3 family.</text>
</comment>
<evidence type="ECO:0000313" key="14">
    <source>
        <dbReference type="EMBL" id="TYR31876.1"/>
    </source>
</evidence>
<evidence type="ECO:0000256" key="10">
    <source>
        <dbReference type="ARBA" id="ARBA00031625"/>
    </source>
</evidence>
<dbReference type="PROSITE" id="PS50253">
    <property type="entry name" value="COX3"/>
    <property type="match status" value="1"/>
</dbReference>
<keyword evidence="8 12" id="KW-0472">Membrane</keyword>
<dbReference type="FunFam" id="1.20.120.80:FF:000002">
    <property type="entry name" value="Cytochrome c oxidase subunit 3"/>
    <property type="match status" value="1"/>
</dbReference>
<comment type="caution">
    <text evidence="14">The sequence shown here is derived from an EMBL/GenBank/DDBJ whole genome shotgun (WGS) entry which is preliminary data.</text>
</comment>
<evidence type="ECO:0000256" key="4">
    <source>
        <dbReference type="ARBA" id="ARBA00015944"/>
    </source>
</evidence>
<reference evidence="14 15" key="1">
    <citation type="submission" date="2019-08" db="EMBL/GenBank/DDBJ databases">
        <authorList>
            <person name="Seo Y.L."/>
        </authorList>
    </citation>
    <scope>NUCLEOTIDE SEQUENCE [LARGE SCALE GENOMIC DNA]</scope>
    <source>
        <strain evidence="14 15">MaA-C15</strain>
    </source>
</reference>
<dbReference type="CDD" id="cd01665">
    <property type="entry name" value="Cyt_c_Oxidase_III"/>
    <property type="match status" value="1"/>
</dbReference>